<reference evidence="1" key="2">
    <citation type="submission" date="2025-08" db="UniProtKB">
        <authorList>
            <consortium name="Ensembl"/>
        </authorList>
    </citation>
    <scope>IDENTIFICATION</scope>
</reference>
<dbReference type="Gene3D" id="3.30.2410.10">
    <property type="entry name" value="Hect, E3 ligase catalytic domain"/>
    <property type="match status" value="1"/>
</dbReference>
<dbReference type="Ensembl" id="ENSGACT00000034078.1">
    <property type="protein sequence ID" value="ENSGACP00000046182.1"/>
    <property type="gene ID" value="ENSGACG00000033401.1"/>
</dbReference>
<evidence type="ECO:0000313" key="1">
    <source>
        <dbReference type="Ensembl" id="ENSGACP00000046182.1"/>
    </source>
</evidence>
<dbReference type="AlphaFoldDB" id="A0AAQ4Q5I1"/>
<reference evidence="1 2" key="1">
    <citation type="journal article" date="2021" name="G3 (Bethesda)">
        <title>Improved contiguity of the threespine stickleback genome using long-read sequencing.</title>
        <authorList>
            <person name="Nath S."/>
            <person name="Shaw D.E."/>
            <person name="White M.A."/>
        </authorList>
    </citation>
    <scope>NUCLEOTIDE SEQUENCE [LARGE SCALE GENOMIC DNA]</scope>
    <source>
        <strain evidence="1 2">Lake Benthic</strain>
    </source>
</reference>
<organism evidence="1 2">
    <name type="scientific">Gasterosteus aculeatus aculeatus</name>
    <name type="common">three-spined stickleback</name>
    <dbReference type="NCBI Taxonomy" id="481459"/>
    <lineage>
        <taxon>Eukaryota</taxon>
        <taxon>Metazoa</taxon>
        <taxon>Chordata</taxon>
        <taxon>Craniata</taxon>
        <taxon>Vertebrata</taxon>
        <taxon>Euteleostomi</taxon>
        <taxon>Actinopterygii</taxon>
        <taxon>Neopterygii</taxon>
        <taxon>Teleostei</taxon>
        <taxon>Neoteleostei</taxon>
        <taxon>Acanthomorphata</taxon>
        <taxon>Eupercaria</taxon>
        <taxon>Perciformes</taxon>
        <taxon>Cottioidei</taxon>
        <taxon>Gasterosteales</taxon>
        <taxon>Gasterosteidae</taxon>
        <taxon>Gasterosteus</taxon>
    </lineage>
</organism>
<reference evidence="1" key="3">
    <citation type="submission" date="2025-09" db="UniProtKB">
        <authorList>
            <consortium name="Ensembl"/>
        </authorList>
    </citation>
    <scope>IDENTIFICATION</scope>
</reference>
<proteinExistence type="predicted"/>
<accession>A0AAQ4Q5I1</accession>
<keyword evidence="2" id="KW-1185">Reference proteome</keyword>
<protein>
    <recommendedName>
        <fullName evidence="3">HECT domain-containing protein</fullName>
    </recommendedName>
</protein>
<evidence type="ECO:0000313" key="2">
    <source>
        <dbReference type="Proteomes" id="UP000007635"/>
    </source>
</evidence>
<dbReference type="GeneTree" id="ENSGT00990000204767"/>
<dbReference type="Proteomes" id="UP000007635">
    <property type="component" value="Chromosome Y"/>
</dbReference>
<name>A0AAQ4Q5I1_GASAC</name>
<sequence length="260" mass="29598">MCWTHLPFPFPPWSSAPCPMAKCVTCHQEVPLQLLSLHAETCCNNIEEAREADSTSLLDLTDQIVACGYKGPIMDRKDDIVRCIILHGTVKLLPMLQQLSSGLELYGLRPMVQANRVMCRELFVPVPLNVVSNFLIRSLAPTFSDAGTMRRQRELKLVNYLQDLMNEFEDKEDRGITVSRFCQWVTRQGHKPLDIDQEFKIGIEFEHDCTTRHGSHTICFPIVNACAQTITLPVEHMGSYTNFKNVMCHAINHGFEFSRS</sequence>
<evidence type="ECO:0008006" key="3">
    <source>
        <dbReference type="Google" id="ProtNLM"/>
    </source>
</evidence>